<evidence type="ECO:0000313" key="2">
    <source>
        <dbReference type="Proteomes" id="UP000031523"/>
    </source>
</evidence>
<dbReference type="KEGG" id="sals:SLNWT_6335"/>
<gene>
    <name evidence="1" type="ORF">SLNWT_6335</name>
</gene>
<reference evidence="1 2" key="1">
    <citation type="submission" date="2015-01" db="EMBL/GenBank/DDBJ databases">
        <title>Enhanced salinomycin production by adjusting the supply of polyketide extender units in Streptomyce albus DSM 41398.</title>
        <authorList>
            <person name="Lu C."/>
        </authorList>
    </citation>
    <scope>NUCLEOTIDE SEQUENCE [LARGE SCALE GENOMIC DNA]</scope>
    <source>
        <strain evidence="2">ATCC 21838 / DSM 41398 / FERM P-419 / JCM 4703 / NBRC 107858</strain>
    </source>
</reference>
<organism evidence="1 2">
    <name type="scientific">Streptomyces albus (strain ATCC 21838 / DSM 41398 / FERM P-419 / JCM 4703 / NBRC 107858)</name>
    <dbReference type="NCBI Taxonomy" id="1081613"/>
    <lineage>
        <taxon>Bacteria</taxon>
        <taxon>Bacillati</taxon>
        <taxon>Actinomycetota</taxon>
        <taxon>Actinomycetes</taxon>
        <taxon>Kitasatosporales</taxon>
        <taxon>Streptomycetaceae</taxon>
        <taxon>Streptomyces</taxon>
    </lineage>
</organism>
<keyword evidence="2" id="KW-1185">Reference proteome</keyword>
<proteinExistence type="predicted"/>
<dbReference type="AlphaFoldDB" id="A0A0B5F767"/>
<protein>
    <submittedName>
        <fullName evidence="1">Uncharacterized protein</fullName>
    </submittedName>
</protein>
<evidence type="ECO:0000313" key="1">
    <source>
        <dbReference type="EMBL" id="AJE86711.1"/>
    </source>
</evidence>
<dbReference type="EMBL" id="CP010519">
    <property type="protein sequence ID" value="AJE86711.1"/>
    <property type="molecule type" value="Genomic_DNA"/>
</dbReference>
<accession>A0A0B5F767</accession>
<dbReference type="Proteomes" id="UP000031523">
    <property type="component" value="Chromosome"/>
</dbReference>
<name>A0A0B5F767_STRA4</name>
<sequence length="41" mass="4223">MSAAEAMDALSAASASCAYGSRAGHRLAYRENILPVDARPA</sequence>